<dbReference type="AlphaFoldDB" id="A0A812SQD6"/>
<dbReference type="EMBL" id="CAJNJA010022556">
    <property type="protein sequence ID" value="CAE7495427.1"/>
    <property type="molecule type" value="Genomic_DNA"/>
</dbReference>
<proteinExistence type="predicted"/>
<keyword evidence="3" id="KW-1185">Reference proteome</keyword>
<reference evidence="2" key="1">
    <citation type="submission" date="2021-02" db="EMBL/GenBank/DDBJ databases">
        <authorList>
            <person name="Dougan E. K."/>
            <person name="Rhodes N."/>
            <person name="Thang M."/>
            <person name="Chan C."/>
        </authorList>
    </citation>
    <scope>NUCLEOTIDE SEQUENCE</scope>
</reference>
<dbReference type="OrthoDB" id="10440932at2759"/>
<dbReference type="Proteomes" id="UP000601435">
    <property type="component" value="Unassembled WGS sequence"/>
</dbReference>
<feature type="region of interest" description="Disordered" evidence="1">
    <location>
        <begin position="118"/>
        <end position="153"/>
    </location>
</feature>
<accession>A0A812SQD6</accession>
<evidence type="ECO:0000313" key="2">
    <source>
        <dbReference type="EMBL" id="CAE7495427.1"/>
    </source>
</evidence>
<evidence type="ECO:0000256" key="1">
    <source>
        <dbReference type="SAM" id="MobiDB-lite"/>
    </source>
</evidence>
<feature type="region of interest" description="Disordered" evidence="1">
    <location>
        <begin position="1"/>
        <end position="25"/>
    </location>
</feature>
<name>A0A812SQD6_9DINO</name>
<evidence type="ECO:0000313" key="3">
    <source>
        <dbReference type="Proteomes" id="UP000601435"/>
    </source>
</evidence>
<protein>
    <submittedName>
        <fullName evidence="2">Uncharacterized protein</fullName>
    </submittedName>
</protein>
<sequence>MPGIDEDAATTLLPVPPNKPRRLSPGSLMALRSRRLAPSPETQQSTGLDYFDELCHSPEKCAPLPSLLQMQTLHKQKATVRERLHGFALCWGRQEEREVKLREMLPQLYDIFEDCKQNTADEAKEEPEAGPDRPAHIAEDAMTKSELVISDIA</sequence>
<feature type="compositionally biased region" description="Basic and acidic residues" evidence="1">
    <location>
        <begin position="118"/>
        <end position="143"/>
    </location>
</feature>
<comment type="caution">
    <text evidence="2">The sequence shown here is derived from an EMBL/GenBank/DDBJ whole genome shotgun (WGS) entry which is preliminary data.</text>
</comment>
<gene>
    <name evidence="2" type="ORF">SNEC2469_LOCUS14094</name>
</gene>
<organism evidence="2 3">
    <name type="scientific">Symbiodinium necroappetens</name>
    <dbReference type="NCBI Taxonomy" id="1628268"/>
    <lineage>
        <taxon>Eukaryota</taxon>
        <taxon>Sar</taxon>
        <taxon>Alveolata</taxon>
        <taxon>Dinophyceae</taxon>
        <taxon>Suessiales</taxon>
        <taxon>Symbiodiniaceae</taxon>
        <taxon>Symbiodinium</taxon>
    </lineage>
</organism>